<feature type="domain" description="CENP-V/GFA" evidence="5">
    <location>
        <begin position="2"/>
        <end position="121"/>
    </location>
</feature>
<keyword evidence="3" id="KW-0862">Zinc</keyword>
<dbReference type="InterPro" id="IPR011057">
    <property type="entry name" value="Mss4-like_sf"/>
</dbReference>
<sequence length="124" mass="13247">MAEGHCNCGSIKVSIPALPEKSTICYCSNCRRAGSSIGSIVYILDKPDVTINDPSGKLKSYHDNGTKSGSAITRQFCSNCGCPVASLLGDDSPKIVLKGGLFEKIPVPGYKSFEQDEPSWMKIS</sequence>
<gene>
    <name evidence="6" type="ORF">ALTATR162_LOCUS9766</name>
</gene>
<accession>A0A8J2N400</accession>
<organism evidence="6 7">
    <name type="scientific">Alternaria atra</name>
    <dbReference type="NCBI Taxonomy" id="119953"/>
    <lineage>
        <taxon>Eukaryota</taxon>
        <taxon>Fungi</taxon>
        <taxon>Dikarya</taxon>
        <taxon>Ascomycota</taxon>
        <taxon>Pezizomycotina</taxon>
        <taxon>Dothideomycetes</taxon>
        <taxon>Pleosporomycetidae</taxon>
        <taxon>Pleosporales</taxon>
        <taxon>Pleosporineae</taxon>
        <taxon>Pleosporaceae</taxon>
        <taxon>Alternaria</taxon>
        <taxon>Alternaria sect. Ulocladioides</taxon>
    </lineage>
</organism>
<dbReference type="Gene3D" id="3.90.1590.10">
    <property type="entry name" value="glutathione-dependent formaldehyde- activating enzyme (gfa)"/>
    <property type="match status" value="1"/>
</dbReference>
<dbReference type="GO" id="GO:0016846">
    <property type="term" value="F:carbon-sulfur lyase activity"/>
    <property type="evidence" value="ECO:0007669"/>
    <property type="project" value="InterPro"/>
</dbReference>
<protein>
    <recommendedName>
        <fullName evidence="5">CENP-V/GFA domain-containing protein</fullName>
    </recommendedName>
</protein>
<name>A0A8J2N400_9PLEO</name>
<dbReference type="PANTHER" id="PTHR33337">
    <property type="entry name" value="GFA DOMAIN-CONTAINING PROTEIN"/>
    <property type="match status" value="1"/>
</dbReference>
<dbReference type="PROSITE" id="PS51891">
    <property type="entry name" value="CENP_V_GFA"/>
    <property type="match status" value="1"/>
</dbReference>
<reference evidence="6" key="1">
    <citation type="submission" date="2021-05" db="EMBL/GenBank/DDBJ databases">
        <authorList>
            <person name="Stam R."/>
        </authorList>
    </citation>
    <scope>NUCLEOTIDE SEQUENCE</scope>
    <source>
        <strain evidence="6">CS162</strain>
    </source>
</reference>
<comment type="caution">
    <text evidence="6">The sequence shown here is derived from an EMBL/GenBank/DDBJ whole genome shotgun (WGS) entry which is preliminary data.</text>
</comment>
<dbReference type="GO" id="GO:0046872">
    <property type="term" value="F:metal ion binding"/>
    <property type="evidence" value="ECO:0007669"/>
    <property type="project" value="UniProtKB-KW"/>
</dbReference>
<dbReference type="InterPro" id="IPR006913">
    <property type="entry name" value="CENP-V/GFA"/>
</dbReference>
<dbReference type="AlphaFoldDB" id="A0A8J2N400"/>
<evidence type="ECO:0000313" key="6">
    <source>
        <dbReference type="EMBL" id="CAG5181445.1"/>
    </source>
</evidence>
<proteinExistence type="inferred from homology"/>
<keyword evidence="2" id="KW-0479">Metal-binding</keyword>
<dbReference type="SUPFAM" id="SSF51316">
    <property type="entry name" value="Mss4-like"/>
    <property type="match status" value="1"/>
</dbReference>
<dbReference type="RefSeq" id="XP_043173335.1">
    <property type="nucleotide sequence ID" value="XM_043317400.1"/>
</dbReference>
<evidence type="ECO:0000256" key="3">
    <source>
        <dbReference type="ARBA" id="ARBA00022833"/>
    </source>
</evidence>
<evidence type="ECO:0000256" key="2">
    <source>
        <dbReference type="ARBA" id="ARBA00022723"/>
    </source>
</evidence>
<keyword evidence="4" id="KW-0456">Lyase</keyword>
<evidence type="ECO:0000313" key="7">
    <source>
        <dbReference type="Proteomes" id="UP000676310"/>
    </source>
</evidence>
<dbReference type="EMBL" id="CAJRGZ010000025">
    <property type="protein sequence ID" value="CAG5181445.1"/>
    <property type="molecule type" value="Genomic_DNA"/>
</dbReference>
<evidence type="ECO:0000256" key="4">
    <source>
        <dbReference type="ARBA" id="ARBA00023239"/>
    </source>
</evidence>
<keyword evidence="7" id="KW-1185">Reference proteome</keyword>
<evidence type="ECO:0000259" key="5">
    <source>
        <dbReference type="PROSITE" id="PS51891"/>
    </source>
</evidence>
<dbReference type="PANTHER" id="PTHR33337:SF40">
    <property type="entry name" value="CENP-V_GFA DOMAIN-CONTAINING PROTEIN-RELATED"/>
    <property type="match status" value="1"/>
</dbReference>
<dbReference type="Proteomes" id="UP000676310">
    <property type="component" value="Unassembled WGS sequence"/>
</dbReference>
<comment type="similarity">
    <text evidence="1">Belongs to the Gfa family.</text>
</comment>
<dbReference type="OrthoDB" id="2212170at2759"/>
<dbReference type="GeneID" id="67022023"/>
<evidence type="ECO:0000256" key="1">
    <source>
        <dbReference type="ARBA" id="ARBA00005495"/>
    </source>
</evidence>
<dbReference type="Pfam" id="PF04828">
    <property type="entry name" value="GFA"/>
    <property type="match status" value="1"/>
</dbReference>